<dbReference type="EMBL" id="CM029054">
    <property type="protein sequence ID" value="KAG2541001.1"/>
    <property type="molecule type" value="Genomic_DNA"/>
</dbReference>
<feature type="compositionally biased region" description="Basic and acidic residues" evidence="1">
    <location>
        <begin position="72"/>
        <end position="99"/>
    </location>
</feature>
<comment type="caution">
    <text evidence="2">The sequence shown here is derived from an EMBL/GenBank/DDBJ whole genome shotgun (WGS) entry which is preliminary data.</text>
</comment>
<organism evidence="2 3">
    <name type="scientific">Panicum virgatum</name>
    <name type="common">Blackwell switchgrass</name>
    <dbReference type="NCBI Taxonomy" id="38727"/>
    <lineage>
        <taxon>Eukaryota</taxon>
        <taxon>Viridiplantae</taxon>
        <taxon>Streptophyta</taxon>
        <taxon>Embryophyta</taxon>
        <taxon>Tracheophyta</taxon>
        <taxon>Spermatophyta</taxon>
        <taxon>Magnoliopsida</taxon>
        <taxon>Liliopsida</taxon>
        <taxon>Poales</taxon>
        <taxon>Poaceae</taxon>
        <taxon>PACMAD clade</taxon>
        <taxon>Panicoideae</taxon>
        <taxon>Panicodae</taxon>
        <taxon>Paniceae</taxon>
        <taxon>Panicinae</taxon>
        <taxon>Panicum</taxon>
        <taxon>Panicum sect. Hiantes</taxon>
    </lineage>
</organism>
<dbReference type="AlphaFoldDB" id="A0A8T0MU54"/>
<protein>
    <submittedName>
        <fullName evidence="2">Uncharacterized protein</fullName>
    </submittedName>
</protein>
<evidence type="ECO:0000256" key="1">
    <source>
        <dbReference type="SAM" id="MobiDB-lite"/>
    </source>
</evidence>
<evidence type="ECO:0000313" key="3">
    <source>
        <dbReference type="Proteomes" id="UP000823388"/>
    </source>
</evidence>
<name>A0A8T0MU54_PANVG</name>
<gene>
    <name evidence="2" type="ORF">PVAP13_9NG592580</name>
</gene>
<accession>A0A8T0MU54</accession>
<dbReference type="Proteomes" id="UP000823388">
    <property type="component" value="Chromosome 9N"/>
</dbReference>
<sequence>MKCNQTLLPVPFAGFALPPPLRSSVHTGGEALAFSLPQSTAPASPRERRLVFFKCPGRFCGLLRRKCGITSETRRREEETRDKGNETRRHGLGSEKRREDEEEASRGYRPRRKVSSLPPSLPPLSGDSSRG</sequence>
<keyword evidence="3" id="KW-1185">Reference proteome</keyword>
<evidence type="ECO:0000313" key="2">
    <source>
        <dbReference type="EMBL" id="KAG2541001.1"/>
    </source>
</evidence>
<feature type="region of interest" description="Disordered" evidence="1">
    <location>
        <begin position="70"/>
        <end position="131"/>
    </location>
</feature>
<proteinExistence type="predicted"/>
<reference evidence="2" key="1">
    <citation type="submission" date="2020-05" db="EMBL/GenBank/DDBJ databases">
        <title>WGS assembly of Panicum virgatum.</title>
        <authorList>
            <person name="Lovell J.T."/>
            <person name="Jenkins J."/>
            <person name="Shu S."/>
            <person name="Juenger T.E."/>
            <person name="Schmutz J."/>
        </authorList>
    </citation>
    <scope>NUCLEOTIDE SEQUENCE</scope>
    <source>
        <strain evidence="2">AP13</strain>
    </source>
</reference>